<dbReference type="InterPro" id="IPR052019">
    <property type="entry name" value="F420H2_bilvrd_red/Heme_oxyg"/>
</dbReference>
<dbReference type="InterPro" id="IPR011576">
    <property type="entry name" value="Pyridox_Oxase_N"/>
</dbReference>
<dbReference type="InterPro" id="IPR014419">
    <property type="entry name" value="HutZ"/>
</dbReference>
<proteinExistence type="predicted"/>
<accession>A0AAE6CZW5</accession>
<gene>
    <name evidence="3" type="ORF">A9460_05735</name>
    <name evidence="4" type="ORF">FVD15_01140</name>
</gene>
<dbReference type="AlphaFoldDB" id="A0AAE6CZW5"/>
<evidence type="ECO:0000313" key="4">
    <source>
        <dbReference type="EMBL" id="TXK70665.1"/>
    </source>
</evidence>
<keyword evidence="6" id="KW-1185">Reference proteome</keyword>
<evidence type="ECO:0000313" key="5">
    <source>
        <dbReference type="Proteomes" id="UP000293421"/>
    </source>
</evidence>
<protein>
    <submittedName>
        <fullName evidence="3">Heme oxygenase, HugZ family</fullName>
    </submittedName>
</protein>
<dbReference type="Proteomes" id="UP000293421">
    <property type="component" value="Chromosome"/>
</dbReference>
<dbReference type="RefSeq" id="WP_052243156.1">
    <property type="nucleotide sequence ID" value="NZ_CP037746.1"/>
</dbReference>
<feature type="domain" description="Pyridoxamine 5'-phosphate oxidase N-terminal" evidence="2">
    <location>
        <begin position="6"/>
        <end position="141"/>
    </location>
</feature>
<dbReference type="PANTHER" id="PTHR35176:SF6">
    <property type="entry name" value="HEME OXYGENASE HI_0854-RELATED"/>
    <property type="match status" value="1"/>
</dbReference>
<dbReference type="Proteomes" id="UP000321325">
    <property type="component" value="Unassembled WGS sequence"/>
</dbReference>
<dbReference type="GO" id="GO:0070967">
    <property type="term" value="F:coenzyme F420 binding"/>
    <property type="evidence" value="ECO:0007669"/>
    <property type="project" value="TreeGrafter"/>
</dbReference>
<reference evidence="3 5" key="1">
    <citation type="submission" date="2019-02" db="EMBL/GenBank/DDBJ databases">
        <title>Use of ANI for Rapid Identification of Enteric Bacteria.</title>
        <authorList>
            <person name="Pruckler J."/>
            <person name="Lane C."/>
            <person name="Aubert R."/>
        </authorList>
    </citation>
    <scope>NUCLEOTIDE SEQUENCE [LARGE SCALE GENOMIC DNA]</scope>
    <source>
        <strain evidence="3 5">2014D-0083</strain>
    </source>
</reference>
<keyword evidence="1" id="KW-0560">Oxidoreductase</keyword>
<dbReference type="PIRSF" id="PIRSF004633">
    <property type="entry name" value="UCP_PLP_oxd"/>
    <property type="match status" value="1"/>
</dbReference>
<evidence type="ECO:0000256" key="1">
    <source>
        <dbReference type="ARBA" id="ARBA00023002"/>
    </source>
</evidence>
<dbReference type="Gene3D" id="2.30.110.10">
    <property type="entry name" value="Electron Transport, Fmn-binding Protein, Chain A"/>
    <property type="match status" value="1"/>
</dbReference>
<sequence>MKTNIIKEEITNFIKDCKSIYIASINLKNESVCSYTPIIHINDEFFIYISEIAEHYEGIKHNNNNIEIMFIEDEKYSSNIYARKRVKFKTNAQEIHREDEKFNFIFENFIKQNPQDETIKIIKNMQDFHLFQLIFKKGRFVKGFGQAYDINEDNIILANSKEHKNPR</sequence>
<reference evidence="4 6" key="2">
    <citation type="submission" date="2019-08" db="EMBL/GenBank/DDBJ databases">
        <title>Rapid identification of Enteric Bacteria from Whole Genome Sequences (WGS) using Average Nucleotide Identity (ANI).</title>
        <authorList>
            <person name="Lane C."/>
        </authorList>
    </citation>
    <scope>NUCLEOTIDE SEQUENCE [LARGE SCALE GENOMIC DNA]</scope>
    <source>
        <strain evidence="4 6">2010D-8464</strain>
    </source>
</reference>
<dbReference type="PANTHER" id="PTHR35176">
    <property type="entry name" value="HEME OXYGENASE HI_0854-RELATED"/>
    <property type="match status" value="1"/>
</dbReference>
<evidence type="ECO:0000313" key="6">
    <source>
        <dbReference type="Proteomes" id="UP000321325"/>
    </source>
</evidence>
<dbReference type="EMBL" id="CP037746">
    <property type="protein sequence ID" value="QBL13840.1"/>
    <property type="molecule type" value="Genomic_DNA"/>
</dbReference>
<evidence type="ECO:0000259" key="2">
    <source>
        <dbReference type="Pfam" id="PF01243"/>
    </source>
</evidence>
<evidence type="ECO:0000313" key="3">
    <source>
        <dbReference type="EMBL" id="QBL13840.1"/>
    </source>
</evidence>
<dbReference type="InterPro" id="IPR012349">
    <property type="entry name" value="Split_barrel_FMN-bd"/>
</dbReference>
<dbReference type="Pfam" id="PF01243">
    <property type="entry name" value="PNPOx_N"/>
    <property type="match status" value="1"/>
</dbReference>
<organism evidence="3 5">
    <name type="scientific">Campylobacter volucris</name>
    <dbReference type="NCBI Taxonomy" id="1031542"/>
    <lineage>
        <taxon>Bacteria</taxon>
        <taxon>Pseudomonadati</taxon>
        <taxon>Campylobacterota</taxon>
        <taxon>Epsilonproteobacteria</taxon>
        <taxon>Campylobacterales</taxon>
        <taxon>Campylobacteraceae</taxon>
        <taxon>Campylobacter</taxon>
    </lineage>
</organism>
<dbReference type="SUPFAM" id="SSF50475">
    <property type="entry name" value="FMN-binding split barrel"/>
    <property type="match status" value="1"/>
</dbReference>
<dbReference type="GeneID" id="66287157"/>
<dbReference type="EMBL" id="VRMB01000006">
    <property type="protein sequence ID" value="TXK70665.1"/>
    <property type="molecule type" value="Genomic_DNA"/>
</dbReference>
<dbReference type="GO" id="GO:0005829">
    <property type="term" value="C:cytosol"/>
    <property type="evidence" value="ECO:0007669"/>
    <property type="project" value="TreeGrafter"/>
</dbReference>
<name>A0AAE6CZW5_9BACT</name>
<dbReference type="GO" id="GO:0016627">
    <property type="term" value="F:oxidoreductase activity, acting on the CH-CH group of donors"/>
    <property type="evidence" value="ECO:0007669"/>
    <property type="project" value="TreeGrafter"/>
</dbReference>